<reference evidence="2" key="2">
    <citation type="journal article" date="2024" name="Plant">
        <title>Genomic evolution and insights into agronomic trait innovations of Sesamum species.</title>
        <authorList>
            <person name="Miao H."/>
            <person name="Wang L."/>
            <person name="Qu L."/>
            <person name="Liu H."/>
            <person name="Sun Y."/>
            <person name="Le M."/>
            <person name="Wang Q."/>
            <person name="Wei S."/>
            <person name="Zheng Y."/>
            <person name="Lin W."/>
            <person name="Duan Y."/>
            <person name="Cao H."/>
            <person name="Xiong S."/>
            <person name="Wang X."/>
            <person name="Wei L."/>
            <person name="Li C."/>
            <person name="Ma Q."/>
            <person name="Ju M."/>
            <person name="Zhao R."/>
            <person name="Li G."/>
            <person name="Mu C."/>
            <person name="Tian Q."/>
            <person name="Mei H."/>
            <person name="Zhang T."/>
            <person name="Gao T."/>
            <person name="Zhang H."/>
        </authorList>
    </citation>
    <scope>NUCLEOTIDE SEQUENCE</scope>
    <source>
        <strain evidence="2">G02</strain>
    </source>
</reference>
<gene>
    <name evidence="2" type="ORF">Sradi_1833300</name>
</gene>
<proteinExistence type="predicted"/>
<dbReference type="NCBIfam" id="TIGR01571">
    <property type="entry name" value="A_thal_Cys_rich"/>
    <property type="match status" value="1"/>
</dbReference>
<organism evidence="2">
    <name type="scientific">Sesamum radiatum</name>
    <name type="common">Black benniseed</name>
    <dbReference type="NCBI Taxonomy" id="300843"/>
    <lineage>
        <taxon>Eukaryota</taxon>
        <taxon>Viridiplantae</taxon>
        <taxon>Streptophyta</taxon>
        <taxon>Embryophyta</taxon>
        <taxon>Tracheophyta</taxon>
        <taxon>Spermatophyta</taxon>
        <taxon>Magnoliopsida</taxon>
        <taxon>eudicotyledons</taxon>
        <taxon>Gunneridae</taxon>
        <taxon>Pentapetalae</taxon>
        <taxon>asterids</taxon>
        <taxon>lamiids</taxon>
        <taxon>Lamiales</taxon>
        <taxon>Pedaliaceae</taxon>
        <taxon>Sesamum</taxon>
    </lineage>
</organism>
<feature type="transmembrane region" description="Helical" evidence="1">
    <location>
        <begin position="78"/>
        <end position="97"/>
    </location>
</feature>
<evidence type="ECO:0000313" key="2">
    <source>
        <dbReference type="EMBL" id="KAL0408989.1"/>
    </source>
</evidence>
<dbReference type="Pfam" id="PF04749">
    <property type="entry name" value="PLAC8"/>
    <property type="match status" value="1"/>
</dbReference>
<accession>A0AAW2TWP6</accession>
<dbReference type="EMBL" id="JACGWJ010000007">
    <property type="protein sequence ID" value="KAL0408989.1"/>
    <property type="molecule type" value="Genomic_DNA"/>
</dbReference>
<evidence type="ECO:0000256" key="1">
    <source>
        <dbReference type="SAM" id="Phobius"/>
    </source>
</evidence>
<dbReference type="AlphaFoldDB" id="A0AAW2TWP6"/>
<sequence>MDDSKSPPPTAPPATGTPCHRHLVAISSRITSKHRRRKLTSASGRGRGPVAFVTVSPMFPIVADIVDRGSTSCGTSGALYALVAVISGCPFAYSCFYRSKMRKQYMLTESPCIDCLVHFCCECCALCQEYRELQHRGFDMTLGWHGNMEKHNRGVTKAPSVQGGMSR</sequence>
<dbReference type="InterPro" id="IPR006461">
    <property type="entry name" value="PLAC_motif_containing"/>
</dbReference>
<protein>
    <submittedName>
        <fullName evidence="2">Protein PLANT CADMIUM RESISTANCE 2</fullName>
    </submittedName>
</protein>
<dbReference type="PANTHER" id="PTHR15907">
    <property type="entry name" value="DUF614 FAMILY PROTEIN-RELATED"/>
    <property type="match status" value="1"/>
</dbReference>
<name>A0AAW2TWP6_SESRA</name>
<keyword evidence="1" id="KW-0472">Membrane</keyword>
<reference evidence="2" key="1">
    <citation type="submission" date="2020-06" db="EMBL/GenBank/DDBJ databases">
        <authorList>
            <person name="Li T."/>
            <person name="Hu X."/>
            <person name="Zhang T."/>
            <person name="Song X."/>
            <person name="Zhang H."/>
            <person name="Dai N."/>
            <person name="Sheng W."/>
            <person name="Hou X."/>
            <person name="Wei L."/>
        </authorList>
    </citation>
    <scope>NUCLEOTIDE SEQUENCE</scope>
    <source>
        <strain evidence="2">G02</strain>
        <tissue evidence="2">Leaf</tissue>
    </source>
</reference>
<keyword evidence="1" id="KW-1133">Transmembrane helix</keyword>
<comment type="caution">
    <text evidence="2">The sequence shown here is derived from an EMBL/GenBank/DDBJ whole genome shotgun (WGS) entry which is preliminary data.</text>
</comment>
<keyword evidence="1" id="KW-0812">Transmembrane</keyword>